<dbReference type="EC" id="3.1.3.66" evidence="3"/>
<dbReference type="PROSITE" id="PS50004">
    <property type="entry name" value="C2"/>
    <property type="match status" value="1"/>
</dbReference>
<evidence type="ECO:0000313" key="8">
    <source>
        <dbReference type="Proteomes" id="UP001165289"/>
    </source>
</evidence>
<dbReference type="EMBL" id="JAKMXF010000144">
    <property type="protein sequence ID" value="KAI6656625.1"/>
    <property type="molecule type" value="Genomic_DNA"/>
</dbReference>
<dbReference type="InterPro" id="IPR035892">
    <property type="entry name" value="C2_domain_sf"/>
</dbReference>
<dbReference type="PANTHER" id="PTHR12187:SF11">
    <property type="entry name" value="PHOSPHATIDYLINOSITOL-3,4-BISPHOSPHATE 4-PHOSPHATASE"/>
    <property type="match status" value="1"/>
</dbReference>
<accession>A0AAV7K6M0</accession>
<gene>
    <name evidence="7" type="ORF">LOD99_1420</name>
</gene>
<dbReference type="Proteomes" id="UP001165289">
    <property type="component" value="Unassembled WGS sequence"/>
</dbReference>
<evidence type="ECO:0000256" key="4">
    <source>
        <dbReference type="ARBA" id="ARBA00022801"/>
    </source>
</evidence>
<reference evidence="7 8" key="1">
    <citation type="journal article" date="2023" name="BMC Biol.">
        <title>The compact genome of the sponge Oopsacas minuta (Hexactinellida) is lacking key metazoan core genes.</title>
        <authorList>
            <person name="Santini S."/>
            <person name="Schenkelaars Q."/>
            <person name="Jourda C."/>
            <person name="Duchesne M."/>
            <person name="Belahbib H."/>
            <person name="Rocher C."/>
            <person name="Selva M."/>
            <person name="Riesgo A."/>
            <person name="Vervoort M."/>
            <person name="Leys S.P."/>
            <person name="Kodjabachian L."/>
            <person name="Le Bivic A."/>
            <person name="Borchiellini C."/>
            <person name="Claverie J.M."/>
            <person name="Renard E."/>
        </authorList>
    </citation>
    <scope>NUCLEOTIDE SEQUENCE [LARGE SCALE GENOMIC DNA]</scope>
    <source>
        <strain evidence="7">SPO-2</strain>
    </source>
</reference>
<proteinExistence type="inferred from homology"/>
<keyword evidence="8" id="KW-1185">Reference proteome</keyword>
<protein>
    <recommendedName>
        <fullName evidence="3">phosphatidylinositol-3,4-bisphosphate 4-phosphatase</fullName>
        <ecNumber evidence="3">3.1.3.66</ecNumber>
    </recommendedName>
</protein>
<evidence type="ECO:0000259" key="6">
    <source>
        <dbReference type="PROSITE" id="PS50004"/>
    </source>
</evidence>
<evidence type="ECO:0000313" key="7">
    <source>
        <dbReference type="EMBL" id="KAI6656625.1"/>
    </source>
</evidence>
<feature type="domain" description="C2" evidence="6">
    <location>
        <begin position="172"/>
        <end position="301"/>
    </location>
</feature>
<dbReference type="Pfam" id="PF00168">
    <property type="entry name" value="C2"/>
    <property type="match status" value="1"/>
</dbReference>
<comment type="similarity">
    <text evidence="2">Belongs to the inositol 3,4-bisphosphate 4-phosphatase family.</text>
</comment>
<dbReference type="SUPFAM" id="SSF49562">
    <property type="entry name" value="C2 domain (Calcium/lipid-binding domain, CaLB)"/>
    <property type="match status" value="1"/>
</dbReference>
<evidence type="ECO:0000256" key="2">
    <source>
        <dbReference type="ARBA" id="ARBA00006306"/>
    </source>
</evidence>
<dbReference type="PANTHER" id="PTHR12187">
    <property type="entry name" value="AGAP000124-PA"/>
    <property type="match status" value="1"/>
</dbReference>
<evidence type="ECO:0000256" key="1">
    <source>
        <dbReference type="ARBA" id="ARBA00004847"/>
    </source>
</evidence>
<evidence type="ECO:0000256" key="3">
    <source>
        <dbReference type="ARBA" id="ARBA00013037"/>
    </source>
</evidence>
<name>A0AAV7K6M0_9METZ</name>
<keyword evidence="5" id="KW-0443">Lipid metabolism</keyword>
<dbReference type="InterPro" id="IPR000008">
    <property type="entry name" value="C2_dom"/>
</dbReference>
<dbReference type="GO" id="GO:0016316">
    <property type="term" value="F:phosphatidylinositol-3,4-bisphosphate 4-phosphatase activity"/>
    <property type="evidence" value="ECO:0007669"/>
    <property type="project" value="UniProtKB-EC"/>
</dbReference>
<comment type="pathway">
    <text evidence="1">Signal transduction; phosphatidylinositol signaling pathway.</text>
</comment>
<comment type="caution">
    <text evidence="7">The sequence shown here is derived from an EMBL/GenBank/DDBJ whole genome shotgun (WGS) entry which is preliminary data.</text>
</comment>
<dbReference type="AlphaFoldDB" id="A0AAV7K6M0"/>
<evidence type="ECO:0000256" key="5">
    <source>
        <dbReference type="ARBA" id="ARBA00023098"/>
    </source>
</evidence>
<dbReference type="InterPro" id="IPR039034">
    <property type="entry name" value="INPP4"/>
</dbReference>
<keyword evidence="4" id="KW-0378">Hydrolase</keyword>
<organism evidence="7 8">
    <name type="scientific">Oopsacas minuta</name>
    <dbReference type="NCBI Taxonomy" id="111878"/>
    <lineage>
        <taxon>Eukaryota</taxon>
        <taxon>Metazoa</taxon>
        <taxon>Porifera</taxon>
        <taxon>Hexactinellida</taxon>
        <taxon>Hexasterophora</taxon>
        <taxon>Lyssacinosida</taxon>
        <taxon>Leucopsacidae</taxon>
        <taxon>Oopsacas</taxon>
    </lineage>
</organism>
<dbReference type="SUPFAM" id="SSF50729">
    <property type="entry name" value="PH domain-like"/>
    <property type="match status" value="1"/>
</dbReference>
<dbReference type="GO" id="GO:0005737">
    <property type="term" value="C:cytoplasm"/>
    <property type="evidence" value="ECO:0007669"/>
    <property type="project" value="TreeGrafter"/>
</dbReference>
<dbReference type="Gene3D" id="2.60.40.150">
    <property type="entry name" value="C2 domain"/>
    <property type="match status" value="1"/>
</dbReference>
<sequence>MNMLSDYTMKNLTDKELSSYAHQLQKYDMDGYVGMIVTDGLLRKRRALLLYYMKMKGNILFYFKVSDRGEVLESQLEGCQILEGCVPRLDDGINEEYKFRITLIYPRIIEDKLIFTFYIRDRTEATAWEQAINKGRYEYMRKRFSELRNQLQEMTGNDPVEGTYFACKPVLDPGQLEVLRKPGTAPNGPDMPYLELSIACSSLVSISPDSVPSPMIKVSLFDESIGKWIKFCKTETVENCADPQFIHTIRLSEEQANTHSKVRFEVYDVRNKKEGIVSRIGHSDCRLSLLKKGDGLNTLEIKGADEEDNLKGFIYIQTYNSNGDSSRAQLVAKRLTQFMQSSDEHSRRSEEMLNFSKEIQDHSLVNNSITSSYRLPQNDSSEVLRVTEIMSESKQVWDITIGLMQVCMIEETDMLYELEELCGLNQRWQDRMQDLIEEKKSFINHYRSCIDHLSKHEAKQYSFKRSIDKKEVWLECMPTNLHVQTMKINSNALVGDVVKLASQYETITVGCPTAFNLKYKQGGLKKLLQSDSPLFLQTSQEKRVRELLEHFPLLLNNLKKNVYEVLKHGCRKQRTEMKIAMDDLGKWMGSEFYTILATPLIQESLMSLQQAKTAPLSPNKRIQSVVYNNNADEIQNDPLSFGFGDIDGECDTLNLLESDYSLPEMIQRADYHLYELNNKVTDFVNDDYRGRLQQEEWDILMNPSADSLLESARILVSQAKLALLFSIYREYFQLSESGYATGIKGLRHRKDICFIQAAATIAVSFTIHLKSNILDWSFMAQLHNIGFLIHWESLISTIGEENSMLEDIEVTKTEINQSLYFQIISQSDDLYDDKPIIKGKRSRVIIQVPVSQSLFELLPYPLQTGQLIRVNWILFNIGVNEQQSLADRIGDSSIQDRINTSSLNDLHKYFMKYSELFLFATEDLGKSVEDTKKMLDKLHELVFQRKQKHVEILQLSALLCRKMNASRITSCKSGKDRTSMSSTLEQCRILSLSHNLREDIFYKTLDAMRLTGTRIQNAQKNIGERCYAFNKLQRMLLPADYRPPDGSYKKLQT</sequence>